<evidence type="ECO:0000256" key="4">
    <source>
        <dbReference type="ARBA" id="ARBA00022692"/>
    </source>
</evidence>
<dbReference type="AlphaFoldDB" id="A0A1I2BR21"/>
<evidence type="ECO:0000256" key="6">
    <source>
        <dbReference type="ARBA" id="ARBA00023136"/>
    </source>
</evidence>
<dbReference type="GO" id="GO:0009986">
    <property type="term" value="C:cell surface"/>
    <property type="evidence" value="ECO:0007669"/>
    <property type="project" value="UniProtKB-SubCell"/>
</dbReference>
<dbReference type="SUPFAM" id="SSF54523">
    <property type="entry name" value="Pili subunits"/>
    <property type="match status" value="1"/>
</dbReference>
<dbReference type="OrthoDB" id="2216692at2"/>
<dbReference type="Pfam" id="PF03895">
    <property type="entry name" value="YadA_anchor"/>
    <property type="match status" value="1"/>
</dbReference>
<keyword evidence="11" id="KW-1185">Reference proteome</keyword>
<organism evidence="10 11">
    <name type="scientific">Succiniclasticum ruminis DSM 9236</name>
    <dbReference type="NCBI Taxonomy" id="1123323"/>
    <lineage>
        <taxon>Bacteria</taxon>
        <taxon>Bacillati</taxon>
        <taxon>Bacillota</taxon>
        <taxon>Negativicutes</taxon>
        <taxon>Acidaminococcales</taxon>
        <taxon>Acidaminococcaceae</taxon>
        <taxon>Succiniclasticum</taxon>
    </lineage>
</organism>
<evidence type="ECO:0000313" key="10">
    <source>
        <dbReference type="EMBL" id="SFE57700.1"/>
    </source>
</evidence>
<evidence type="ECO:0000256" key="1">
    <source>
        <dbReference type="ARBA" id="ARBA00004241"/>
    </source>
</evidence>
<dbReference type="InterPro" id="IPR045584">
    <property type="entry name" value="Pilin-like"/>
</dbReference>
<dbReference type="GO" id="GO:0009279">
    <property type="term" value="C:cell outer membrane"/>
    <property type="evidence" value="ECO:0007669"/>
    <property type="project" value="UniProtKB-SubCell"/>
</dbReference>
<evidence type="ECO:0000256" key="7">
    <source>
        <dbReference type="ARBA" id="ARBA00023237"/>
    </source>
</evidence>
<dbReference type="EMBL" id="FONL01000009">
    <property type="protein sequence ID" value="SFE57700.1"/>
    <property type="molecule type" value="Genomic_DNA"/>
</dbReference>
<sequence>MATGFAAPVEGIYCDSGNILTPGSDGTIKATDILAGGGGVTETSLTAVKGELEGRIKVTEDILAGDWGGKTVKQTIDNTAKTVADVATDVYGAIGSLDLQMDAAESAIRSNIEVTIPNVYKTITDLETAENGKIAGLDGRVTDAEKAIDNLVDTKANTDMDNLTATGKTVVKDLAKGAINVVGDDPISVAKSDVDGVDTYTVSVKTDGKVESGDTGIVTGDTVYNETRVAADGNYVKASNSVGDNLSALDTELAALTVRTGAGLDEVSHRIDNVDSKINKVGAGAAALAALHPMDTDGKFSMAAGFGNYRDANAMALGLFYRPTDQVMFSMGGSMGNGENLLNVGVSFALDKGVSTSKAAMARKIAAQDEKITSLEGQNARQAAEIAALKEALSRLEAKIGK</sequence>
<evidence type="ECO:0000313" key="11">
    <source>
        <dbReference type="Proteomes" id="UP000198896"/>
    </source>
</evidence>
<accession>A0A1I2BR21</accession>
<keyword evidence="8" id="KW-0175">Coiled coil</keyword>
<keyword evidence="6" id="KW-0472">Membrane</keyword>
<gene>
    <name evidence="10" type="ORF">SAMN05216245_10979</name>
</gene>
<dbReference type="Proteomes" id="UP000198896">
    <property type="component" value="Unassembled WGS sequence"/>
</dbReference>
<protein>
    <submittedName>
        <fullName evidence="10">YadA-like C-terminal region</fullName>
    </submittedName>
</protein>
<proteinExistence type="predicted"/>
<dbReference type="RefSeq" id="WP_093913652.1">
    <property type="nucleotide sequence ID" value="NZ_FONL01000009.1"/>
</dbReference>
<dbReference type="Gene3D" id="3.30.1300.30">
    <property type="entry name" value="GSPII I/J protein-like"/>
    <property type="match status" value="1"/>
</dbReference>
<evidence type="ECO:0000256" key="5">
    <source>
        <dbReference type="ARBA" id="ARBA00022729"/>
    </source>
</evidence>
<reference evidence="10 11" key="1">
    <citation type="submission" date="2016-10" db="EMBL/GenBank/DDBJ databases">
        <authorList>
            <person name="de Groot N.N."/>
        </authorList>
    </citation>
    <scope>NUCLEOTIDE SEQUENCE [LARGE SCALE GENOMIC DNA]</scope>
    <source>
        <strain evidence="10 11">DSM 9236</strain>
    </source>
</reference>
<comment type="subcellular location">
    <subcellularLocation>
        <location evidence="2">Cell outer membrane</location>
    </subcellularLocation>
    <subcellularLocation>
        <location evidence="1">Cell surface</location>
    </subcellularLocation>
</comment>
<keyword evidence="4" id="KW-0812">Transmembrane</keyword>
<name>A0A1I2BR21_9FIRM</name>
<keyword evidence="3" id="KW-1134">Transmembrane beta strand</keyword>
<evidence type="ECO:0000259" key="9">
    <source>
        <dbReference type="Pfam" id="PF03895"/>
    </source>
</evidence>
<dbReference type="STRING" id="1123323.SAMN05216245_10979"/>
<evidence type="ECO:0000256" key="3">
    <source>
        <dbReference type="ARBA" id="ARBA00022452"/>
    </source>
</evidence>
<keyword evidence="5" id="KW-0732">Signal</keyword>
<dbReference type="InterPro" id="IPR005594">
    <property type="entry name" value="YadA_C"/>
</dbReference>
<feature type="domain" description="Trimeric autotransporter adhesin YadA-like C-terminal membrane anchor" evidence="9">
    <location>
        <begin position="295"/>
        <end position="349"/>
    </location>
</feature>
<evidence type="ECO:0000256" key="2">
    <source>
        <dbReference type="ARBA" id="ARBA00004442"/>
    </source>
</evidence>
<keyword evidence="7" id="KW-0998">Cell outer membrane</keyword>
<feature type="coiled-coil region" evidence="8">
    <location>
        <begin position="372"/>
        <end position="399"/>
    </location>
</feature>
<evidence type="ECO:0000256" key="8">
    <source>
        <dbReference type="SAM" id="Coils"/>
    </source>
</evidence>